<evidence type="ECO:0000313" key="10">
    <source>
        <dbReference type="Proteomes" id="UP000242450"/>
    </source>
</evidence>
<dbReference type="Proteomes" id="UP000242450">
    <property type="component" value="Chromosome 3"/>
</dbReference>
<evidence type="ECO:0000256" key="4">
    <source>
        <dbReference type="ARBA" id="ARBA00023235"/>
    </source>
</evidence>
<keyword evidence="3 5" id="KW-0697">Rotamase</keyword>
<protein>
    <recommendedName>
        <fullName evidence="2 5">peptidylprolyl isomerase</fullName>
        <ecNumber evidence="2 5">5.2.1.8</ecNumber>
    </recommendedName>
</protein>
<keyword evidence="10" id="KW-1185">Reference proteome</keyword>
<evidence type="ECO:0000256" key="6">
    <source>
        <dbReference type="SAM" id="MobiDB-lite"/>
    </source>
</evidence>
<reference evidence="9 10" key="1">
    <citation type="journal article" date="2018" name="Mol. Genet. Genomics">
        <title>The red deer Cervus elaphus genome CerEla1.0: sequencing, annotating, genes, and chromosomes.</title>
        <authorList>
            <person name="Bana N.A."/>
            <person name="Nyiri A."/>
            <person name="Nagy J."/>
            <person name="Frank K."/>
            <person name="Nagy T."/>
            <person name="Steger V."/>
            <person name="Schiller M."/>
            <person name="Lakatos P."/>
            <person name="Sugar L."/>
            <person name="Horn P."/>
            <person name="Barta E."/>
            <person name="Orosz L."/>
        </authorList>
    </citation>
    <scope>NUCLEOTIDE SEQUENCE [LARGE SCALE GENOMIC DNA]</scope>
    <source>
        <strain evidence="9">Hungarian</strain>
    </source>
</reference>
<evidence type="ECO:0000256" key="1">
    <source>
        <dbReference type="ARBA" id="ARBA00000971"/>
    </source>
</evidence>
<evidence type="ECO:0000256" key="7">
    <source>
        <dbReference type="SAM" id="Phobius"/>
    </source>
</evidence>
<dbReference type="OrthoDB" id="1902587at2759"/>
<keyword evidence="4 5" id="KW-0413">Isomerase</keyword>
<evidence type="ECO:0000313" key="9">
    <source>
        <dbReference type="EMBL" id="OWK16581.1"/>
    </source>
</evidence>
<feature type="compositionally biased region" description="Gly residues" evidence="6">
    <location>
        <begin position="43"/>
        <end position="55"/>
    </location>
</feature>
<dbReference type="InterPro" id="IPR046357">
    <property type="entry name" value="PPIase_dom_sf"/>
</dbReference>
<gene>
    <name evidence="9" type="ORF">Celaphus_00011538</name>
</gene>
<dbReference type="GO" id="GO:0005783">
    <property type="term" value="C:endoplasmic reticulum"/>
    <property type="evidence" value="ECO:0007669"/>
    <property type="project" value="TreeGrafter"/>
</dbReference>
<dbReference type="PANTHER" id="PTHR45779:SF2">
    <property type="entry name" value="PEPTIDYL-PROLYL CIS-TRANS ISOMERASE FKBP11"/>
    <property type="match status" value="1"/>
</dbReference>
<comment type="caution">
    <text evidence="9">The sequence shown here is derived from an EMBL/GenBank/DDBJ whole genome shotgun (WGS) entry which is preliminary data.</text>
</comment>
<accession>A0A212DEE4</accession>
<proteinExistence type="predicted"/>
<keyword evidence="7" id="KW-1133">Transmembrane helix</keyword>
<name>A0A212DEE4_CEREH</name>
<dbReference type="SUPFAM" id="SSF54534">
    <property type="entry name" value="FKBP-like"/>
    <property type="match status" value="1"/>
</dbReference>
<dbReference type="GO" id="GO:0003755">
    <property type="term" value="F:peptidyl-prolyl cis-trans isomerase activity"/>
    <property type="evidence" value="ECO:0007669"/>
    <property type="project" value="UniProtKB-KW"/>
</dbReference>
<comment type="catalytic activity">
    <reaction evidence="1 5">
        <text>[protein]-peptidylproline (omega=180) = [protein]-peptidylproline (omega=0)</text>
        <dbReference type="Rhea" id="RHEA:16237"/>
        <dbReference type="Rhea" id="RHEA-COMP:10747"/>
        <dbReference type="Rhea" id="RHEA-COMP:10748"/>
        <dbReference type="ChEBI" id="CHEBI:83833"/>
        <dbReference type="ChEBI" id="CHEBI:83834"/>
        <dbReference type="EC" id="5.2.1.8"/>
    </reaction>
</comment>
<dbReference type="PANTHER" id="PTHR45779">
    <property type="entry name" value="PEPTIDYLPROLYL ISOMERASE"/>
    <property type="match status" value="1"/>
</dbReference>
<evidence type="ECO:0000256" key="3">
    <source>
        <dbReference type="ARBA" id="ARBA00023110"/>
    </source>
</evidence>
<feature type="region of interest" description="Disordered" evidence="6">
    <location>
        <begin position="1"/>
        <end position="68"/>
    </location>
</feature>
<feature type="transmembrane region" description="Helical" evidence="7">
    <location>
        <begin position="214"/>
        <end position="236"/>
    </location>
</feature>
<dbReference type="AlphaFoldDB" id="A0A212DEE4"/>
<evidence type="ECO:0000259" key="8">
    <source>
        <dbReference type="PROSITE" id="PS50059"/>
    </source>
</evidence>
<sequence length="260" mass="28314">MLDVTQPLTVGPNERLTDRSESHPRDLKRPGELPWPPPSRRWGLGGGRAAGGGAGASRPAPSHPVWPGRRRNCGPSPCHPAACPACPEPCPHPVMTLRPSLLPLRLLLLLLLRGAVCRAEAGSETESPVRTLQVETLVEPPEPCAEPAAFGDTLHIHYSGSLVDGRIFDTSLSRDPLVIELGQKQVIPADAELHFDVELIALIRANYWQKLVKGILPLVGMAMVPALLGLIGYHLYRKASSPKISKKKLKEEKRNKSKKK</sequence>
<dbReference type="PROSITE" id="PS50059">
    <property type="entry name" value="FKBP_PPIASE"/>
    <property type="match status" value="1"/>
</dbReference>
<keyword evidence="7" id="KW-0812">Transmembrane</keyword>
<dbReference type="EC" id="5.2.1.8" evidence="2 5"/>
<organism evidence="9 10">
    <name type="scientific">Cervus elaphus hippelaphus</name>
    <name type="common">European red deer</name>
    <dbReference type="NCBI Taxonomy" id="46360"/>
    <lineage>
        <taxon>Eukaryota</taxon>
        <taxon>Metazoa</taxon>
        <taxon>Chordata</taxon>
        <taxon>Craniata</taxon>
        <taxon>Vertebrata</taxon>
        <taxon>Euteleostomi</taxon>
        <taxon>Mammalia</taxon>
        <taxon>Eutheria</taxon>
        <taxon>Laurasiatheria</taxon>
        <taxon>Artiodactyla</taxon>
        <taxon>Ruminantia</taxon>
        <taxon>Pecora</taxon>
        <taxon>Cervidae</taxon>
        <taxon>Cervinae</taxon>
        <taxon>Cervus</taxon>
    </lineage>
</organism>
<feature type="domain" description="PPIase FKBP-type" evidence="8">
    <location>
        <begin position="151"/>
        <end position="189"/>
    </location>
</feature>
<dbReference type="InterPro" id="IPR001179">
    <property type="entry name" value="PPIase_FKBP_dom"/>
</dbReference>
<dbReference type="Gene3D" id="3.10.50.40">
    <property type="match status" value="1"/>
</dbReference>
<dbReference type="Pfam" id="PF00254">
    <property type="entry name" value="FKBP_C"/>
    <property type="match status" value="1"/>
</dbReference>
<feature type="compositionally biased region" description="Basic and acidic residues" evidence="6">
    <location>
        <begin position="15"/>
        <end position="31"/>
    </location>
</feature>
<keyword evidence="7" id="KW-0472">Membrane</keyword>
<evidence type="ECO:0000256" key="5">
    <source>
        <dbReference type="PROSITE-ProRule" id="PRU00277"/>
    </source>
</evidence>
<dbReference type="InterPro" id="IPR044609">
    <property type="entry name" value="FKBP2/11"/>
</dbReference>
<evidence type="ECO:0000256" key="2">
    <source>
        <dbReference type="ARBA" id="ARBA00013194"/>
    </source>
</evidence>
<dbReference type="EMBL" id="MKHE01000003">
    <property type="protein sequence ID" value="OWK16581.1"/>
    <property type="molecule type" value="Genomic_DNA"/>
</dbReference>